<dbReference type="OrthoDB" id="10451524at2759"/>
<reference evidence="3" key="1">
    <citation type="submission" date="2025-08" db="UniProtKB">
        <authorList>
            <consortium name="RefSeq"/>
        </authorList>
    </citation>
    <scope>IDENTIFICATION</scope>
</reference>
<feature type="compositionally biased region" description="Low complexity" evidence="1">
    <location>
        <begin position="1"/>
        <end position="15"/>
    </location>
</feature>
<accession>A0A9W3ARY2</accession>
<gene>
    <name evidence="3" type="primary">LOC129927000</name>
</gene>
<dbReference type="GeneID" id="129927000"/>
<organism evidence="2 3">
    <name type="scientific">Biomphalaria glabrata</name>
    <name type="common">Bloodfluke planorb</name>
    <name type="synonym">Freshwater snail</name>
    <dbReference type="NCBI Taxonomy" id="6526"/>
    <lineage>
        <taxon>Eukaryota</taxon>
        <taxon>Metazoa</taxon>
        <taxon>Spiralia</taxon>
        <taxon>Lophotrochozoa</taxon>
        <taxon>Mollusca</taxon>
        <taxon>Gastropoda</taxon>
        <taxon>Heterobranchia</taxon>
        <taxon>Euthyneura</taxon>
        <taxon>Panpulmonata</taxon>
        <taxon>Hygrophila</taxon>
        <taxon>Lymnaeoidea</taxon>
        <taxon>Planorbidae</taxon>
        <taxon>Biomphalaria</taxon>
    </lineage>
</organism>
<feature type="region of interest" description="Disordered" evidence="1">
    <location>
        <begin position="1"/>
        <end position="100"/>
    </location>
</feature>
<dbReference type="Proteomes" id="UP001165740">
    <property type="component" value="Chromosome 6"/>
</dbReference>
<sequence length="121" mass="13517">MEQNRRVVNNTNNNRINEREPAPAQPADTAVPSAPKKRKSDQGPTPSLKPKGLPRPFDYLNKPASARKLFFDPPPASAPLPDYSRLPVPPVPSGRRSHRVRAVSRLREGHTLIKKRLFNNG</sequence>
<dbReference type="RefSeq" id="XP_055890047.1">
    <property type="nucleotide sequence ID" value="XM_056034072.1"/>
</dbReference>
<proteinExistence type="predicted"/>
<name>A0A9W3ARY2_BIOGL</name>
<protein>
    <submittedName>
        <fullName evidence="3">Guanine nucleotide-binding protein subunit alpha-1-like</fullName>
    </submittedName>
</protein>
<evidence type="ECO:0000313" key="3">
    <source>
        <dbReference type="RefSeq" id="XP_055890047.1"/>
    </source>
</evidence>
<evidence type="ECO:0000256" key="1">
    <source>
        <dbReference type="SAM" id="MobiDB-lite"/>
    </source>
</evidence>
<dbReference type="AlphaFoldDB" id="A0A9W3ARY2"/>
<keyword evidence="2" id="KW-1185">Reference proteome</keyword>
<evidence type="ECO:0000313" key="2">
    <source>
        <dbReference type="Proteomes" id="UP001165740"/>
    </source>
</evidence>